<evidence type="ECO:0000313" key="6">
    <source>
        <dbReference type="EMBL" id="WRP17671.1"/>
    </source>
</evidence>
<feature type="binding site" evidence="5">
    <location>
        <position position="81"/>
    </location>
    <ligand>
        <name>isopentenyl diphosphate</name>
        <dbReference type="ChEBI" id="CHEBI:128769"/>
    </ligand>
</feature>
<keyword evidence="5 6" id="KW-0560">Oxidoreductase</keyword>
<dbReference type="Proteomes" id="UP001332192">
    <property type="component" value="Chromosome"/>
</dbReference>
<dbReference type="PANTHER" id="PTHR30426">
    <property type="entry name" value="4-HYDROXY-3-METHYLBUT-2-ENYL DIPHOSPHATE REDUCTASE"/>
    <property type="match status" value="1"/>
</dbReference>
<comment type="pathway">
    <text evidence="5">Isoprenoid biosynthesis; isopentenyl diphosphate biosynthesis via DXP pathway; isopentenyl diphosphate from 1-deoxy-D-xylulose 5-phosphate: step 6/6.</text>
</comment>
<keyword evidence="7" id="KW-1185">Reference proteome</keyword>
<keyword evidence="4 5" id="KW-0411">Iron-sulfur</keyword>
<dbReference type="PANTHER" id="PTHR30426:SF0">
    <property type="entry name" value="4-HYDROXY-3-METHYLBUT-2-ENYL DIPHOSPHATE REDUCTASE"/>
    <property type="match status" value="1"/>
</dbReference>
<dbReference type="Pfam" id="PF02401">
    <property type="entry name" value="LYTB"/>
    <property type="match status" value="1"/>
</dbReference>
<feature type="binding site" evidence="5">
    <location>
        <position position="229"/>
    </location>
    <ligand>
        <name>dimethylallyl diphosphate</name>
        <dbReference type="ChEBI" id="CHEBI:57623"/>
    </ligand>
</feature>
<keyword evidence="5" id="KW-0414">Isoprene biosynthesis</keyword>
<dbReference type="EC" id="1.17.7.4" evidence="5"/>
<evidence type="ECO:0000256" key="2">
    <source>
        <dbReference type="ARBA" id="ARBA00022723"/>
    </source>
</evidence>
<evidence type="ECO:0000313" key="7">
    <source>
        <dbReference type="Proteomes" id="UP001332192"/>
    </source>
</evidence>
<feature type="binding site" evidence="5">
    <location>
        <position position="12"/>
    </location>
    <ligand>
        <name>[4Fe-4S] cluster</name>
        <dbReference type="ChEBI" id="CHEBI:49883"/>
    </ligand>
</feature>
<feature type="binding site" evidence="5">
    <location>
        <position position="131"/>
    </location>
    <ligand>
        <name>(2E)-4-hydroxy-3-methylbut-2-enyl diphosphate</name>
        <dbReference type="ChEBI" id="CHEBI:128753"/>
    </ligand>
</feature>
<reference evidence="6 7" key="1">
    <citation type="journal article" date="2024" name="Front. Microbiol.">
        <title>Novel thermophilic genera Geochorda gen. nov. and Carboxydochorda gen. nov. from the deep terrestrial subsurface reveal the ecophysiological diversity in the class Limnochordia.</title>
        <authorList>
            <person name="Karnachuk O.V."/>
            <person name="Lukina A.P."/>
            <person name="Avakyan M.R."/>
            <person name="Kadnikov V.V."/>
            <person name="Begmatov S."/>
            <person name="Beletsky A.V."/>
            <person name="Vlasova K.G."/>
            <person name="Novikov A.A."/>
            <person name="Shcherbakova V.A."/>
            <person name="Mardanov A.V."/>
            <person name="Ravin N.V."/>
        </authorList>
    </citation>
    <scope>NUCLEOTIDE SEQUENCE [LARGE SCALE GENOMIC DNA]</scope>
    <source>
        <strain evidence="6 7">L945</strain>
    </source>
</reference>
<dbReference type="InterPro" id="IPR003451">
    <property type="entry name" value="LytB/IspH"/>
</dbReference>
<feature type="binding site" evidence="5">
    <location>
        <position position="227"/>
    </location>
    <ligand>
        <name>(2E)-4-hydroxy-3-methylbut-2-enyl diphosphate</name>
        <dbReference type="ChEBI" id="CHEBI:128753"/>
    </ligand>
</feature>
<feature type="binding site" evidence="5">
    <location>
        <position position="272"/>
    </location>
    <ligand>
        <name>isopentenyl diphosphate</name>
        <dbReference type="ChEBI" id="CHEBI:128769"/>
    </ligand>
</feature>
<feature type="binding site" evidence="5">
    <location>
        <position position="131"/>
    </location>
    <ligand>
        <name>dimethylallyl diphosphate</name>
        <dbReference type="ChEBI" id="CHEBI:57623"/>
    </ligand>
</feature>
<protein>
    <recommendedName>
        <fullName evidence="5">4-hydroxy-3-methylbut-2-enyl diphosphate reductase</fullName>
        <shortName evidence="5">HMBPP reductase</shortName>
        <ecNumber evidence="5">1.17.7.4</ecNumber>
    </recommendedName>
</protein>
<comment type="caution">
    <text evidence="5">Lacks conserved residue(s) required for the propagation of feature annotation.</text>
</comment>
<dbReference type="Gene3D" id="3.40.1010.20">
    <property type="entry name" value="4-hydroxy-3-methylbut-2-enyl diphosphate reductase, catalytic domain"/>
    <property type="match status" value="2"/>
</dbReference>
<feature type="binding site" evidence="5">
    <location>
        <position position="81"/>
    </location>
    <ligand>
        <name>dimethylallyl diphosphate</name>
        <dbReference type="ChEBI" id="CHEBI:57623"/>
    </ligand>
</feature>
<evidence type="ECO:0000256" key="3">
    <source>
        <dbReference type="ARBA" id="ARBA00023004"/>
    </source>
</evidence>
<keyword evidence="2 5" id="KW-0479">Metal-binding</keyword>
<dbReference type="HAMAP" id="MF_00191">
    <property type="entry name" value="IspH"/>
    <property type="match status" value="1"/>
</dbReference>
<evidence type="ECO:0000256" key="5">
    <source>
        <dbReference type="HAMAP-Rule" id="MF_00191"/>
    </source>
</evidence>
<accession>A0ABZ1BYV2</accession>
<name>A0ABZ1BYV2_9FIRM</name>
<feature type="binding site" evidence="5">
    <location>
        <position position="199"/>
    </location>
    <ligand>
        <name>[4Fe-4S] cluster</name>
        <dbReference type="ChEBI" id="CHEBI:49883"/>
    </ligand>
</feature>
<dbReference type="NCBIfam" id="NF002187">
    <property type="entry name" value="PRK01045.1-1"/>
    <property type="match status" value="1"/>
</dbReference>
<dbReference type="CDD" id="cd13944">
    <property type="entry name" value="lytB_ispH"/>
    <property type="match status" value="1"/>
</dbReference>
<feature type="binding site" evidence="5">
    <location>
        <position position="81"/>
    </location>
    <ligand>
        <name>(2E)-4-hydroxy-3-methylbut-2-enyl diphosphate</name>
        <dbReference type="ChEBI" id="CHEBI:128753"/>
    </ligand>
</feature>
<feature type="binding site" evidence="5">
    <location>
        <position position="43"/>
    </location>
    <ligand>
        <name>dimethylallyl diphosphate</name>
        <dbReference type="ChEBI" id="CHEBI:57623"/>
    </ligand>
</feature>
<dbReference type="EMBL" id="CP141615">
    <property type="protein sequence ID" value="WRP17671.1"/>
    <property type="molecule type" value="Genomic_DNA"/>
</dbReference>
<feature type="binding site" evidence="5">
    <location>
        <position position="227"/>
    </location>
    <ligand>
        <name>dimethylallyl diphosphate</name>
        <dbReference type="ChEBI" id="CHEBI:57623"/>
    </ligand>
</feature>
<feature type="binding site" evidence="5">
    <location>
        <position position="229"/>
    </location>
    <ligand>
        <name>isopentenyl diphosphate</name>
        <dbReference type="ChEBI" id="CHEBI:128769"/>
    </ligand>
</feature>
<feature type="binding site" evidence="5">
    <location>
        <position position="227"/>
    </location>
    <ligand>
        <name>isopentenyl diphosphate</name>
        <dbReference type="ChEBI" id="CHEBI:128769"/>
    </ligand>
</feature>
<feature type="binding site" evidence="5">
    <location>
        <position position="103"/>
    </location>
    <ligand>
        <name>[4Fe-4S] cluster</name>
        <dbReference type="ChEBI" id="CHEBI:49883"/>
    </ligand>
</feature>
<feature type="active site" description="Proton donor" evidence="5">
    <location>
        <position position="133"/>
    </location>
</feature>
<comment type="cofactor">
    <cofactor evidence="5">
        <name>[4Fe-4S] cluster</name>
        <dbReference type="ChEBI" id="CHEBI:49883"/>
    </cofactor>
    <text evidence="5">Binds 1 [4Fe-4S] cluster per subunit.</text>
</comment>
<dbReference type="RefSeq" id="WP_324716941.1">
    <property type="nucleotide sequence ID" value="NZ_CP141615.1"/>
</dbReference>
<feature type="binding site" evidence="5">
    <location>
        <position position="43"/>
    </location>
    <ligand>
        <name>(2E)-4-hydroxy-3-methylbut-2-enyl diphosphate</name>
        <dbReference type="ChEBI" id="CHEBI:128753"/>
    </ligand>
</feature>
<proteinExistence type="inferred from homology"/>
<comment type="catalytic activity">
    <reaction evidence="5">
        <text>isopentenyl diphosphate + 2 oxidized [2Fe-2S]-[ferredoxin] + H2O = (2E)-4-hydroxy-3-methylbut-2-enyl diphosphate + 2 reduced [2Fe-2S]-[ferredoxin] + 2 H(+)</text>
        <dbReference type="Rhea" id="RHEA:24488"/>
        <dbReference type="Rhea" id="RHEA-COMP:10000"/>
        <dbReference type="Rhea" id="RHEA-COMP:10001"/>
        <dbReference type="ChEBI" id="CHEBI:15377"/>
        <dbReference type="ChEBI" id="CHEBI:15378"/>
        <dbReference type="ChEBI" id="CHEBI:33737"/>
        <dbReference type="ChEBI" id="CHEBI:33738"/>
        <dbReference type="ChEBI" id="CHEBI:128753"/>
        <dbReference type="ChEBI" id="CHEBI:128769"/>
        <dbReference type="EC" id="1.17.7.4"/>
    </reaction>
</comment>
<comment type="pathway">
    <text evidence="5">Isoprenoid biosynthesis; dimethylallyl diphosphate biosynthesis; dimethylallyl diphosphate from (2E)-4-hydroxy-3-methylbutenyl diphosphate: step 1/1.</text>
</comment>
<organism evidence="6 7">
    <name type="scientific">Carboxydichorda subterranea</name>
    <dbReference type="NCBI Taxonomy" id="3109565"/>
    <lineage>
        <taxon>Bacteria</taxon>
        <taxon>Bacillati</taxon>
        <taxon>Bacillota</taxon>
        <taxon>Limnochordia</taxon>
        <taxon>Limnochordales</taxon>
        <taxon>Geochordaceae</taxon>
        <taxon>Carboxydichorda</taxon>
    </lineage>
</organism>
<keyword evidence="3 5" id="KW-0408">Iron</keyword>
<dbReference type="GO" id="GO:0051745">
    <property type="term" value="F:4-hydroxy-3-methylbut-2-enyl diphosphate reductase activity"/>
    <property type="evidence" value="ECO:0007669"/>
    <property type="project" value="UniProtKB-EC"/>
</dbReference>
<keyword evidence="1 5" id="KW-0004">4Fe-4S</keyword>
<gene>
    <name evidence="5" type="primary">ispH</name>
    <name evidence="6" type="ORF">U7230_01235</name>
</gene>
<comment type="catalytic activity">
    <reaction evidence="5">
        <text>dimethylallyl diphosphate + 2 oxidized [2Fe-2S]-[ferredoxin] + H2O = (2E)-4-hydroxy-3-methylbut-2-enyl diphosphate + 2 reduced [2Fe-2S]-[ferredoxin] + 2 H(+)</text>
        <dbReference type="Rhea" id="RHEA:24825"/>
        <dbReference type="Rhea" id="RHEA-COMP:10000"/>
        <dbReference type="Rhea" id="RHEA-COMP:10001"/>
        <dbReference type="ChEBI" id="CHEBI:15377"/>
        <dbReference type="ChEBI" id="CHEBI:15378"/>
        <dbReference type="ChEBI" id="CHEBI:33737"/>
        <dbReference type="ChEBI" id="CHEBI:33738"/>
        <dbReference type="ChEBI" id="CHEBI:57623"/>
        <dbReference type="ChEBI" id="CHEBI:128753"/>
        <dbReference type="EC" id="1.17.7.4"/>
    </reaction>
</comment>
<comment type="function">
    <text evidence="5">Catalyzes the conversion of 1-hydroxy-2-methyl-2-(E)-butenyl 4-diphosphate (HMBPP) into a mixture of isopentenyl diphosphate (IPP) and dimethylallyl diphosphate (DMAPP). Acts in the terminal step of the DOXP/MEP pathway for isoprenoid precursor biosynthesis.</text>
</comment>
<feature type="binding site" evidence="5">
    <location>
        <position position="272"/>
    </location>
    <ligand>
        <name>(2E)-4-hydroxy-3-methylbut-2-enyl diphosphate</name>
        <dbReference type="ChEBI" id="CHEBI:128753"/>
    </ligand>
</feature>
<sequence>MEVVPISPRGYCYGVVDALKLARAAARDPSVPRPIHVLGLLVHNRHAVEELERFGIRSLDGPDRLALLESIDRGTVILTAHGVAPAVKARARARGLHVVDATCPDVTRTHQLVKDLAARGYFIVYIGKRGHPEPEGVVGEAPGAIVLVEREEEVDGLEVPSGRPVAVTTQTTLSQWDTQVIIRRIQQRFPRAEVYNEICLATQLRQQAAVREAARVDLVIVVGDRRSNNSGRLVQVVREKAGKPAYLVEDVAGIRPEWLAGARRVGVTAGSSTPSGITREVIRWLQAYEPPAPAAAAVRPGSGTAPHPVG</sequence>
<evidence type="ECO:0000256" key="1">
    <source>
        <dbReference type="ARBA" id="ARBA00022485"/>
    </source>
</evidence>
<feature type="binding site" evidence="5">
    <location>
        <position position="171"/>
    </location>
    <ligand>
        <name>(2E)-4-hydroxy-3-methylbut-2-enyl diphosphate</name>
        <dbReference type="ChEBI" id="CHEBI:128753"/>
    </ligand>
</feature>
<feature type="binding site" evidence="5">
    <location>
        <position position="43"/>
    </location>
    <ligand>
        <name>isopentenyl diphosphate</name>
        <dbReference type="ChEBI" id="CHEBI:128769"/>
    </ligand>
</feature>
<feature type="binding site" evidence="5">
    <location>
        <position position="272"/>
    </location>
    <ligand>
        <name>dimethylallyl diphosphate</name>
        <dbReference type="ChEBI" id="CHEBI:57623"/>
    </ligand>
</feature>
<dbReference type="NCBIfam" id="TIGR00216">
    <property type="entry name" value="ispH_lytB"/>
    <property type="match status" value="1"/>
</dbReference>
<feature type="binding site" evidence="5">
    <location>
        <position position="229"/>
    </location>
    <ligand>
        <name>(2E)-4-hydroxy-3-methylbut-2-enyl diphosphate</name>
        <dbReference type="ChEBI" id="CHEBI:128753"/>
    </ligand>
</feature>
<dbReference type="Gene3D" id="3.40.50.11270">
    <property type="match status" value="1"/>
</dbReference>
<comment type="similarity">
    <text evidence="5">Belongs to the IspH family.</text>
</comment>
<evidence type="ECO:0000256" key="4">
    <source>
        <dbReference type="ARBA" id="ARBA00023014"/>
    </source>
</evidence>
<feature type="binding site" evidence="5">
    <location>
        <position position="131"/>
    </location>
    <ligand>
        <name>isopentenyl diphosphate</name>
        <dbReference type="ChEBI" id="CHEBI:128769"/>
    </ligand>
</feature>